<reference evidence="4" key="2">
    <citation type="submission" date="2015-11" db="EMBL/GenBank/DDBJ databases">
        <authorList>
            <person name="Zhang Y."/>
            <person name="Guo Z."/>
        </authorList>
    </citation>
    <scope>NUCLEOTIDE SEQUENCE</scope>
    <source>
        <strain evidence="4">1</strain>
    </source>
</reference>
<dbReference type="InterPro" id="IPR036162">
    <property type="entry name" value="Resolvase-like_N_sf"/>
</dbReference>
<evidence type="ECO:0000313" key="5">
    <source>
        <dbReference type="Proteomes" id="UP000065734"/>
    </source>
</evidence>
<dbReference type="Pfam" id="PF00239">
    <property type="entry name" value="Resolvase"/>
    <property type="match status" value="1"/>
</dbReference>
<feature type="domain" description="Recombinase" evidence="2">
    <location>
        <begin position="175"/>
        <end position="279"/>
    </location>
</feature>
<dbReference type="PANTHER" id="PTHR30461">
    <property type="entry name" value="DNA-INVERTASE FROM LAMBDOID PROPHAGE"/>
    <property type="match status" value="1"/>
</dbReference>
<dbReference type="PATRIC" id="fig|1079.6.peg.1232"/>
<dbReference type="PROSITE" id="PS51737">
    <property type="entry name" value="RECOMBINASE_DNA_BIND"/>
    <property type="match status" value="1"/>
</dbReference>
<dbReference type="RefSeq" id="WP_055036834.1">
    <property type="nucleotide sequence ID" value="NZ_AP014854.2"/>
</dbReference>
<dbReference type="GO" id="GO:0000150">
    <property type="term" value="F:DNA strand exchange activity"/>
    <property type="evidence" value="ECO:0007669"/>
    <property type="project" value="InterPro"/>
</dbReference>
<dbReference type="EMBL" id="LN907867">
    <property type="protein sequence ID" value="CUU41636.1"/>
    <property type="molecule type" value="Genomic_DNA"/>
</dbReference>
<dbReference type="InterPro" id="IPR006119">
    <property type="entry name" value="Resolv_N"/>
</dbReference>
<name>A0A0H5BG35_BLAVI</name>
<dbReference type="InterPro" id="IPR050639">
    <property type="entry name" value="SSR_resolvase"/>
</dbReference>
<dbReference type="SUPFAM" id="SSF53041">
    <property type="entry name" value="Resolvase-like"/>
    <property type="match status" value="1"/>
</dbReference>
<reference evidence="3" key="1">
    <citation type="journal article" date="2015" name="Genome Announc.">
        <title>Complete Genome Sequence of the Bacteriochlorophyll b-Producing Photosynthetic Bacterium Blastochloris viridis.</title>
        <authorList>
            <person name="Tsukatani Y."/>
            <person name="Hirose Y."/>
            <person name="Harada J."/>
            <person name="Misawa N."/>
            <person name="Mori K."/>
            <person name="Inoue K."/>
            <person name="Tamiaki H."/>
        </authorList>
    </citation>
    <scope>NUCLEOTIDE SEQUENCE [LARGE SCALE GENOMIC DNA]</scope>
    <source>
        <strain evidence="3">DSM 133</strain>
    </source>
</reference>
<accession>A0A0H5BG35</accession>
<feature type="domain" description="Resolvase/invertase-type recombinase catalytic" evidence="1">
    <location>
        <begin position="15"/>
        <end position="167"/>
    </location>
</feature>
<dbReference type="InterPro" id="IPR011109">
    <property type="entry name" value="DNA_bind_recombinase_dom"/>
</dbReference>
<dbReference type="EMBL" id="AP014854">
    <property type="protein sequence ID" value="BAS01163.1"/>
    <property type="molecule type" value="Genomic_DNA"/>
</dbReference>
<dbReference type="STRING" id="1079.BVIR_1186"/>
<dbReference type="InterPro" id="IPR025827">
    <property type="entry name" value="Zn_ribbon_recom_dom"/>
</dbReference>
<dbReference type="OrthoDB" id="7475655at2"/>
<dbReference type="GO" id="GO:0003677">
    <property type="term" value="F:DNA binding"/>
    <property type="evidence" value="ECO:0007669"/>
    <property type="project" value="InterPro"/>
</dbReference>
<evidence type="ECO:0000313" key="3">
    <source>
        <dbReference type="EMBL" id="BAS01163.1"/>
    </source>
</evidence>
<sequence length="443" mass="50006">MKRTGTSAKIMRKVRCAVYTRKSSEEGLDMEFNSLDAQREACESYIASQRSEGWVLVPDHYDDGGISGGTLERPALKRLIADIENGRIDVVVVYKIDRLSRSLMDFAKLVEVFERHSVTFVSVTQSFNTTTSMGRLTLNILLSFAQFEREVIGERIRDKFAASRKKGMWMGGFVPLGYRVENRKLVIDEAEAAIVRMIFERFVKVGSATVLARELIAERVTTRRGKPIDKGFLYKLLNNRVYIGDAVHKGVAYPGEHEAIISVDLWNRVHTIMGESPRSRANKTRSAEPAMLKGLIFAPSGSAMSPTHTRKGDRLYRYYVTQSVLKCGPETCPIRRVPAAEIEMAVVDQLRGLLRAPEMIVRTWMSAARDDERINETEVREAFERLDPLWDELFPAEQARIVQLLVERVDVKTDGVAIRLRTGGLTSLFAEMQSMIPPARKAA</sequence>
<dbReference type="InterPro" id="IPR038109">
    <property type="entry name" value="DNA_bind_recomb_sf"/>
</dbReference>
<dbReference type="AlphaFoldDB" id="A0A0H5BG35"/>
<protein>
    <submittedName>
        <fullName evidence="4">DNA-invertase hin</fullName>
    </submittedName>
</protein>
<dbReference type="Proteomes" id="UP000065734">
    <property type="component" value="Chromosome I"/>
</dbReference>
<dbReference type="PANTHER" id="PTHR30461:SF23">
    <property type="entry name" value="DNA RECOMBINASE-RELATED"/>
    <property type="match status" value="1"/>
</dbReference>
<evidence type="ECO:0000259" key="1">
    <source>
        <dbReference type="PROSITE" id="PS51736"/>
    </source>
</evidence>
<evidence type="ECO:0000259" key="2">
    <source>
        <dbReference type="PROSITE" id="PS51737"/>
    </source>
</evidence>
<dbReference type="KEGG" id="bvr:BVIR_1186"/>
<dbReference type="Pfam" id="PF07508">
    <property type="entry name" value="Recombinase"/>
    <property type="match status" value="1"/>
</dbReference>
<dbReference type="SMART" id="SM00857">
    <property type="entry name" value="Resolvase"/>
    <property type="match status" value="1"/>
</dbReference>
<gene>
    <name evidence="4" type="primary">hin_1</name>
    <name evidence="3" type="ORF">BV133_3569</name>
    <name evidence="4" type="ORF">BVIRIDIS_06290</name>
</gene>
<evidence type="ECO:0000313" key="4">
    <source>
        <dbReference type="EMBL" id="CUU41636.1"/>
    </source>
</evidence>
<reference evidence="5" key="3">
    <citation type="journal article" date="2016" name="Genome Announc.">
        <title>Revised genome sequence of the purple photosynthetic bacterium Blastochloris viridis.</title>
        <authorList>
            <person name="Liu L.N."/>
            <person name="Faulkner M."/>
            <person name="Liu X."/>
            <person name="Huang F."/>
            <person name="Darby A.C."/>
            <person name="Hall N."/>
        </authorList>
    </citation>
    <scope>NUCLEOTIDE SEQUENCE [LARGE SCALE GENOMIC DNA]</scope>
    <source>
        <strain evidence="5">ATCC 19567 / DSM 133 / F</strain>
    </source>
</reference>
<dbReference type="PROSITE" id="PS51736">
    <property type="entry name" value="RECOMBINASES_3"/>
    <property type="match status" value="1"/>
</dbReference>
<proteinExistence type="predicted"/>
<dbReference type="CDD" id="cd03768">
    <property type="entry name" value="SR_ResInv"/>
    <property type="match status" value="1"/>
</dbReference>
<dbReference type="Pfam" id="PF13408">
    <property type="entry name" value="Zn_ribbon_recom"/>
    <property type="match status" value="1"/>
</dbReference>
<keyword evidence="5" id="KW-1185">Reference proteome</keyword>
<organism evidence="4 5">
    <name type="scientific">Blastochloris viridis</name>
    <name type="common">Rhodopseudomonas viridis</name>
    <dbReference type="NCBI Taxonomy" id="1079"/>
    <lineage>
        <taxon>Bacteria</taxon>
        <taxon>Pseudomonadati</taxon>
        <taxon>Pseudomonadota</taxon>
        <taxon>Alphaproteobacteria</taxon>
        <taxon>Hyphomicrobiales</taxon>
        <taxon>Blastochloridaceae</taxon>
        <taxon>Blastochloris</taxon>
    </lineage>
</organism>
<dbReference type="Gene3D" id="3.40.50.1390">
    <property type="entry name" value="Resolvase, N-terminal catalytic domain"/>
    <property type="match status" value="1"/>
</dbReference>
<dbReference type="Gene3D" id="3.90.1750.20">
    <property type="entry name" value="Putative Large Serine Recombinase, Chain B, Domain 2"/>
    <property type="match status" value="1"/>
</dbReference>